<keyword evidence="2" id="KW-1185">Reference proteome</keyword>
<dbReference type="EMBL" id="JBFXLU010000114">
    <property type="protein sequence ID" value="KAL2841041.1"/>
    <property type="molecule type" value="Genomic_DNA"/>
</dbReference>
<gene>
    <name evidence="1" type="ORF">BJY01DRAFT_249750</name>
</gene>
<accession>A0ABR4JLX0</accession>
<comment type="caution">
    <text evidence="1">The sequence shown here is derived from an EMBL/GenBank/DDBJ whole genome shotgun (WGS) entry which is preliminary data.</text>
</comment>
<protein>
    <submittedName>
        <fullName evidence="1">Uncharacterized protein</fullName>
    </submittedName>
</protein>
<reference evidence="1 2" key="1">
    <citation type="submission" date="2024-07" db="EMBL/GenBank/DDBJ databases">
        <title>Section-level genome sequencing and comparative genomics of Aspergillus sections Usti and Cavernicolus.</title>
        <authorList>
            <consortium name="Lawrence Berkeley National Laboratory"/>
            <person name="Nybo J.L."/>
            <person name="Vesth T.C."/>
            <person name="Theobald S."/>
            <person name="Frisvad J.C."/>
            <person name="Larsen T.O."/>
            <person name="Kjaerboelling I."/>
            <person name="Rothschild-Mancinelli K."/>
            <person name="Lyhne E.K."/>
            <person name="Kogle M.E."/>
            <person name="Barry K."/>
            <person name="Clum A."/>
            <person name="Na H."/>
            <person name="Ledsgaard L."/>
            <person name="Lin J."/>
            <person name="Lipzen A."/>
            <person name="Kuo A."/>
            <person name="Riley R."/>
            <person name="Mondo S."/>
            <person name="Labutti K."/>
            <person name="Haridas S."/>
            <person name="Pangalinan J."/>
            <person name="Salamov A.A."/>
            <person name="Simmons B.A."/>
            <person name="Magnuson J.K."/>
            <person name="Chen J."/>
            <person name="Drula E."/>
            <person name="Henrissat B."/>
            <person name="Wiebenga A."/>
            <person name="Lubbers R.J."/>
            <person name="Gomes A.C."/>
            <person name="Makela M.R."/>
            <person name="Stajich J."/>
            <person name="Grigoriev I.V."/>
            <person name="Mortensen U.H."/>
            <person name="De Vries R.P."/>
            <person name="Baker S.E."/>
            <person name="Andersen M.R."/>
        </authorList>
    </citation>
    <scope>NUCLEOTIDE SEQUENCE [LARGE SCALE GENOMIC DNA]</scope>
    <source>
        <strain evidence="1 2">CBS 123904</strain>
    </source>
</reference>
<sequence length="520" mass="57653">MAAVPSPEGPGGPENQHFRVIIDHLRQVRGAGSGTGGFTLWGGVIMSMIPAANPGVDMSPLFDSFLSGLTFQELLSFTEAFPALLIHIHRWGLHPKGTWARMPLLNTPQEVINWHLAVAPEGTPIPAPGDLIPMNIVTMNQMTRNWPIVSWMIRSRTNFLRRLHAHGLWNPLGYHPNGESWLVYATAHNYIWMRDYIARVARTKNLIALMQPTIVAEVSGIATGMNYFDYAISTSQWNIFWDWWRNNPGMHGPTILSTRSQETLCKIVTAAEAQYLLTNNALNLAVQPPPAVITTSAGVPAGLPYLIGYVRQVGSPGFGSPWHLAVRNPNTDFMDFFAAQSANNNLAAIAAANANIFGIDNPAGYPHTALGHAWRLRAQRHFEKLLALGAGPGTTPQRMIREWPHYKDPWLRAALAGVRTPTTPHNGAVFGGTILHWVVDELHRRVVAVQGDNALTAAQKRNARRRLVKHAERLLAVAKLGNVRGRPDVSTMDMRIPPRTAWDVARRRGYRELAYLLDHA</sequence>
<name>A0ABR4JLX0_9EURO</name>
<dbReference type="Proteomes" id="UP001610446">
    <property type="component" value="Unassembled WGS sequence"/>
</dbReference>
<evidence type="ECO:0000313" key="1">
    <source>
        <dbReference type="EMBL" id="KAL2841041.1"/>
    </source>
</evidence>
<organism evidence="1 2">
    <name type="scientific">Aspergillus pseudoustus</name>
    <dbReference type="NCBI Taxonomy" id="1810923"/>
    <lineage>
        <taxon>Eukaryota</taxon>
        <taxon>Fungi</taxon>
        <taxon>Dikarya</taxon>
        <taxon>Ascomycota</taxon>
        <taxon>Pezizomycotina</taxon>
        <taxon>Eurotiomycetes</taxon>
        <taxon>Eurotiomycetidae</taxon>
        <taxon>Eurotiales</taxon>
        <taxon>Aspergillaceae</taxon>
        <taxon>Aspergillus</taxon>
        <taxon>Aspergillus subgen. Nidulantes</taxon>
    </lineage>
</organism>
<proteinExistence type="predicted"/>
<evidence type="ECO:0000313" key="2">
    <source>
        <dbReference type="Proteomes" id="UP001610446"/>
    </source>
</evidence>